<dbReference type="AlphaFoldDB" id="W9EM27"/>
<keyword evidence="1" id="KW-0472">Membrane</keyword>
<feature type="transmembrane region" description="Helical" evidence="1">
    <location>
        <begin position="469"/>
        <end position="490"/>
    </location>
</feature>
<name>W9EM27_9LACO</name>
<feature type="transmembrane region" description="Helical" evidence="1">
    <location>
        <begin position="154"/>
        <end position="174"/>
    </location>
</feature>
<gene>
    <name evidence="2" type="ORF">B808_310</name>
</gene>
<reference evidence="2 3" key="1">
    <citation type="submission" date="2012-08" db="EMBL/GenBank/DDBJ databases">
        <title>Genome sequencing of Lactobacillus florum 8D.</title>
        <authorList>
            <person name="Kim E.B."/>
            <person name="Marco M.L."/>
        </authorList>
    </citation>
    <scope>NUCLEOTIDE SEQUENCE [LARGE SCALE GENOMIC DNA]</scope>
    <source>
        <strain evidence="2 3">8D</strain>
    </source>
</reference>
<keyword evidence="3" id="KW-1185">Reference proteome</keyword>
<dbReference type="OrthoDB" id="5695313at2"/>
<feature type="transmembrane region" description="Helical" evidence="1">
    <location>
        <begin position="78"/>
        <end position="98"/>
    </location>
</feature>
<dbReference type="EMBL" id="ALXG01000014">
    <property type="protein sequence ID" value="ETO40734.1"/>
    <property type="molecule type" value="Genomic_DNA"/>
</dbReference>
<sequence length="505" mass="57166">MNKFLDKASLTTGWIKTALVSVFSIWMIAVLFGTLNDENLNPWGLTAALIKLGLLLAIVVLIVFKTRLWELIKSKQKILIIALVTAAVAWQLIVVLNASTSIGWDVWSVHTSLSDSKLATLYLSENPNNTFLFFFQYLILKTFNLSHTWLNVNFINLICLDLSLIINVFSVWLLKRNAVKPLIIIQATLMFSFIQIIVPYSDVMVMPFVSLIIWGTAMMKQAQTNPTKLIGLLTFSLSSLAAYLMKPSAIILTIAILIGISLHFLQVKFTKKNVLAYGLSLLVFLLIFVCGIKSFNNFTYHNDVVKIKHDQGQPANHFIAMGITGNGAWSPEQVNTTNRMKTTKERSDYSNHIIKKQLKKQGIFGMIQFFIAKNYSNTSDGTFGWYRGDGPYTDVNKPTKNLIQDIYYQNGKYYKDYSFVAQIFWILLISLIIFGIGYLSEFSQMLRLSILGGLTFLLIFEGGRSRYLIQFLPIFLTLAVLSFDSAKIMIKNIASTIKLTLQKDH</sequence>
<feature type="transmembrane region" description="Helical" evidence="1">
    <location>
        <begin position="45"/>
        <end position="66"/>
    </location>
</feature>
<organism evidence="2 3">
    <name type="scientific">Fructilactobacillus florum 8D</name>
    <dbReference type="NCBI Taxonomy" id="1221538"/>
    <lineage>
        <taxon>Bacteria</taxon>
        <taxon>Bacillati</taxon>
        <taxon>Bacillota</taxon>
        <taxon>Bacilli</taxon>
        <taxon>Lactobacillales</taxon>
        <taxon>Lactobacillaceae</taxon>
        <taxon>Fructilactobacillus</taxon>
    </lineage>
</organism>
<keyword evidence="1" id="KW-1133">Transmembrane helix</keyword>
<dbReference type="Proteomes" id="UP000019474">
    <property type="component" value="Unassembled WGS sequence"/>
</dbReference>
<evidence type="ECO:0000313" key="3">
    <source>
        <dbReference type="Proteomes" id="UP000019474"/>
    </source>
</evidence>
<dbReference type="RefSeq" id="WP_035421504.1">
    <property type="nucleotide sequence ID" value="NZ_ALXG01000014.1"/>
</dbReference>
<evidence type="ECO:0000313" key="2">
    <source>
        <dbReference type="EMBL" id="ETO40734.1"/>
    </source>
</evidence>
<feature type="transmembrane region" description="Helical" evidence="1">
    <location>
        <begin position="419"/>
        <end position="439"/>
    </location>
</feature>
<feature type="transmembrane region" description="Helical" evidence="1">
    <location>
        <begin position="274"/>
        <end position="295"/>
    </location>
</feature>
<feature type="transmembrane region" description="Helical" evidence="1">
    <location>
        <begin position="12"/>
        <end position="33"/>
    </location>
</feature>
<evidence type="ECO:0000256" key="1">
    <source>
        <dbReference type="SAM" id="Phobius"/>
    </source>
</evidence>
<comment type="caution">
    <text evidence="2">The sequence shown here is derived from an EMBL/GenBank/DDBJ whole genome shotgun (WGS) entry which is preliminary data.</text>
</comment>
<proteinExistence type="predicted"/>
<accession>W9EM27</accession>
<keyword evidence="1" id="KW-0812">Transmembrane</keyword>
<dbReference type="PATRIC" id="fig|1221538.3.peg.317"/>
<feature type="transmembrane region" description="Helical" evidence="1">
    <location>
        <begin position="204"/>
        <end position="222"/>
    </location>
</feature>
<protein>
    <submittedName>
        <fullName evidence="2">Integral membrane protein</fullName>
    </submittedName>
</protein>